<comment type="caution">
    <text evidence="4">The sequence shown here is derived from an EMBL/GenBank/DDBJ whole genome shotgun (WGS) entry which is preliminary data.</text>
</comment>
<feature type="domain" description="RNA-polymerase II-associated protein 3-like C-terminal" evidence="3">
    <location>
        <begin position="351"/>
        <end position="440"/>
    </location>
</feature>
<dbReference type="SMART" id="SM00028">
    <property type="entry name" value="TPR"/>
    <property type="match status" value="3"/>
</dbReference>
<dbReference type="Pfam" id="PF00515">
    <property type="entry name" value="TPR_1"/>
    <property type="match status" value="1"/>
</dbReference>
<dbReference type="AlphaFoldDB" id="A0A328E413"/>
<evidence type="ECO:0000313" key="4">
    <source>
        <dbReference type="EMBL" id="RAL52687.1"/>
    </source>
</evidence>
<evidence type="ECO:0000259" key="3">
    <source>
        <dbReference type="Pfam" id="PF13877"/>
    </source>
</evidence>
<evidence type="ECO:0000313" key="5">
    <source>
        <dbReference type="Proteomes" id="UP000249390"/>
    </source>
</evidence>
<dbReference type="InterPro" id="IPR025986">
    <property type="entry name" value="RPAP3-like_C"/>
</dbReference>
<feature type="repeat" description="TPR" evidence="1">
    <location>
        <begin position="106"/>
        <end position="139"/>
    </location>
</feature>
<accession>A0A328E413</accession>
<dbReference type="Pfam" id="PF13877">
    <property type="entry name" value="RPAP3_C"/>
    <property type="match status" value="1"/>
</dbReference>
<dbReference type="EMBL" id="NQVE01000030">
    <property type="protein sequence ID" value="RAL52687.1"/>
    <property type="molecule type" value="Genomic_DNA"/>
</dbReference>
<dbReference type="SUPFAM" id="SSF48452">
    <property type="entry name" value="TPR-like"/>
    <property type="match status" value="1"/>
</dbReference>
<protein>
    <recommendedName>
        <fullName evidence="3">RNA-polymerase II-associated protein 3-like C-terminal domain-containing protein</fullName>
    </recommendedName>
</protein>
<proteinExistence type="predicted"/>
<dbReference type="Gene3D" id="1.25.40.10">
    <property type="entry name" value="Tetratricopeptide repeat domain"/>
    <property type="match status" value="1"/>
</dbReference>
<dbReference type="PANTHER" id="PTHR47329">
    <property type="entry name" value="OS05G0129900 PROTEIN"/>
    <property type="match status" value="1"/>
</dbReference>
<organism evidence="4 5">
    <name type="scientific">Cuscuta australis</name>
    <dbReference type="NCBI Taxonomy" id="267555"/>
    <lineage>
        <taxon>Eukaryota</taxon>
        <taxon>Viridiplantae</taxon>
        <taxon>Streptophyta</taxon>
        <taxon>Embryophyta</taxon>
        <taxon>Tracheophyta</taxon>
        <taxon>Spermatophyta</taxon>
        <taxon>Magnoliopsida</taxon>
        <taxon>eudicotyledons</taxon>
        <taxon>Gunneridae</taxon>
        <taxon>Pentapetalae</taxon>
        <taxon>asterids</taxon>
        <taxon>lamiids</taxon>
        <taxon>Solanales</taxon>
        <taxon>Convolvulaceae</taxon>
        <taxon>Cuscuteae</taxon>
        <taxon>Cuscuta</taxon>
        <taxon>Cuscuta subgen. Grammica</taxon>
        <taxon>Cuscuta sect. Cleistogrammica</taxon>
    </lineage>
</organism>
<dbReference type="PANTHER" id="PTHR47329:SF1">
    <property type="entry name" value="OS05G0129900 PROTEIN"/>
    <property type="match status" value="1"/>
</dbReference>
<dbReference type="Proteomes" id="UP000249390">
    <property type="component" value="Unassembled WGS sequence"/>
</dbReference>
<sequence>MARVPSKHSRDQLQGVEGLLNNLQDWELSLKDKDKKMKQEPPGKEKLRHGLKPASQLSSVPQFDGKPSEKPNSSSAAANQYSYLQKYDSIGHLSSRFKTEDSFADANSEKELGNELFKKKKFNEAIDCYSRSIVLSPTAVAYANRAMAYLKIKRFQEAEDDCTEALNLDDRYIKAYCRRSTARKELGKLRESVEDANIALRLEPHNHEVKKQYGEVKALFEKEILKKASGMTKGSVYREERSALPKHDINKSEDTVHSVSSSSQRITEIQGGNGIVSKKFSTNIEASPMQLDPKEPDATGNDATRKSSITRPEFLQRNRKSGNHEMKETVQELAVRAAKYAKAEAVKNIAPPNSAYQFEVTWRGLSGDRSLQAQLLKVTSPISLPQIFKNALTASALMDILRCIATIFREDEEFAVKYLENLPKVPRFNMIIMCLSSSDKAELAKIWDEVFSRGTAENAKILSALRMKYGLNQ</sequence>
<feature type="region of interest" description="Disordered" evidence="2">
    <location>
        <begin position="31"/>
        <end position="76"/>
    </location>
</feature>
<evidence type="ECO:0000256" key="2">
    <source>
        <dbReference type="SAM" id="MobiDB-lite"/>
    </source>
</evidence>
<dbReference type="InterPro" id="IPR011990">
    <property type="entry name" value="TPR-like_helical_dom_sf"/>
</dbReference>
<name>A0A328E413_9ASTE</name>
<dbReference type="PROSITE" id="PS50005">
    <property type="entry name" value="TPR"/>
    <property type="match status" value="1"/>
</dbReference>
<keyword evidence="1" id="KW-0802">TPR repeat</keyword>
<dbReference type="InterPro" id="IPR019734">
    <property type="entry name" value="TPR_rpt"/>
</dbReference>
<evidence type="ECO:0000256" key="1">
    <source>
        <dbReference type="PROSITE-ProRule" id="PRU00339"/>
    </source>
</evidence>
<reference evidence="4 5" key="1">
    <citation type="submission" date="2018-06" db="EMBL/GenBank/DDBJ databases">
        <title>The Genome of Cuscuta australis (Dodder) Provides Insight into the Evolution of Plant Parasitism.</title>
        <authorList>
            <person name="Liu H."/>
        </authorList>
    </citation>
    <scope>NUCLEOTIDE SEQUENCE [LARGE SCALE GENOMIC DNA]</scope>
    <source>
        <strain evidence="5">cv. Yunnan</strain>
        <tissue evidence="4">Vines</tissue>
    </source>
</reference>
<keyword evidence="5" id="KW-1185">Reference proteome</keyword>
<gene>
    <name evidence="4" type="ORF">DM860_007455</name>
</gene>
<feature type="compositionally biased region" description="Basic and acidic residues" evidence="2">
    <location>
        <begin position="31"/>
        <end position="45"/>
    </location>
</feature>